<dbReference type="PROSITE" id="PS00217">
    <property type="entry name" value="SUGAR_TRANSPORT_2"/>
    <property type="match status" value="1"/>
</dbReference>
<dbReference type="InterPro" id="IPR025870">
    <property type="entry name" value="Glyoxalase-like_dom"/>
</dbReference>
<dbReference type="GO" id="GO:0022857">
    <property type="term" value="F:transmembrane transporter activity"/>
    <property type="evidence" value="ECO:0007669"/>
    <property type="project" value="InterPro"/>
</dbReference>
<dbReference type="InterPro" id="IPR006680">
    <property type="entry name" value="Amidohydro-rel"/>
</dbReference>
<feature type="domain" description="Major facilitator superfamily (MFS) profile" evidence="11">
    <location>
        <begin position="994"/>
        <end position="1402"/>
    </location>
</feature>
<feature type="transmembrane region" description="Helical" evidence="10">
    <location>
        <begin position="1285"/>
        <end position="1304"/>
    </location>
</feature>
<feature type="transmembrane region" description="Helical" evidence="10">
    <location>
        <begin position="1223"/>
        <end position="1244"/>
    </location>
</feature>
<dbReference type="CDD" id="cd02932">
    <property type="entry name" value="OYE_YqiM_FMN"/>
    <property type="match status" value="1"/>
</dbReference>
<proteinExistence type="predicted"/>
<comment type="subcellular location">
    <subcellularLocation>
        <location evidence="2">Membrane</location>
        <topology evidence="2">Multi-pass membrane protein</topology>
    </subcellularLocation>
</comment>
<feature type="transmembrane region" description="Helical" evidence="10">
    <location>
        <begin position="1375"/>
        <end position="1396"/>
    </location>
</feature>
<dbReference type="CDD" id="cd17369">
    <property type="entry name" value="MFS_ShiA_like"/>
    <property type="match status" value="1"/>
</dbReference>
<sequence length="1409" mass="152468">MSPNSFLSDLPLAGTLIGENFDGWSDELRAEFDTHAFDGEVGSRLLSENDRVRVWEIRLAPGERWHAHRHVLDYFWTAVNAGISRQHTFDGTTRDVSYSAGETRHFHFAAGEYLLHDIENIATAGERIVTADLVDIHAHWLPTELFELPPGSPFGAMRDNGGELFLGDLPLSIRTEAMSDVDAIVADMDSNNVALRALSPPPFAFAVNSAAEEYIDTYNESLARVVSESSGRLAGLGSVRLDDAAAADRQMASIAQEKILSGIAIPPLLHGSSLDTGILRSILRSASNHGLAVLVHPMQLPKPEWPQYYLANLIGNPVETATAVASSILGGVLEELPDLRICFVHGGGCAPDLLGRWSHAWHARPDVRAGSTRNPRELFHEPYFDTVTHDVDALALLRKHADKKRILRTGQNRTGRKRKSLPRSRPISGRRVMTGLFDPFTLRGMTFENRIWMSPMMQFASEPSGLNTGASTDWHFQHFAARSVGGVGLAMVEATSIRPDGRSSEYDLGLWNDQQGRSHRRTIDFLHKYGTAVGIQLVHAGRKAATGRPWSDGLYVEQEWERVAPSAEPFGRIPAPRELTIEEIESLVTDFAKSARLARDAGFDVLELHGAHGYLIHQFLSPLTNQRSDRYGGSWENRTRFAVEVVDAVREVWPDDKPLFFRTSATDWLGGDTDDEREGWTSADSVSLARVLGDRGVDLFDVSTGGITPDAKITVGPNYQVPFAEKIRVESGMPTAAVGLITEPSQAEQIVASGQADAVFLARELLRNPNWAQRAAVELEVPVRHPQQYARGFQERIRVTTRQSTGIGSTDGGYFPGLGLGQKILSLGDHVYIEVESIIEHRMIADRGRMALELERQTAKGDCFAGLCLRSDSLDEIEAFAQHRRITPREGIDGGKVPMVPSRATSGTVHAPDFWNSWRLGKPNIYYVPDLSGHASMSPPQEGTGDVRATGVISIEIGGSKADLQNWLGGVADPEKLGAEIIYNGGPDGLVRRAAISGFFGSALEYYDFIIYGAAAALVFNKVFFPNLAGELGILTAIATFGVAYVARPFGAVFWGHIGDRFGRRIALILTIGTMGGATFALGLLPSYHSIGIAAPILLIILRLLQGISAGGEVPGSSSLTVEHAPDNKRAFYTAFSMSGMQLGMSMGTLVFIPIATLPEDQLLSWGWRLPFLFSGILTVVAFFLRRNVEETETFKKTRAGDAPSGIPIVTLIRDHWPATLRVTMCSAINVVGTIFNVFTLSYVSQHGGISGVAMLTVVSVGNIGAAIMAPVVGLLADRFGRRPIYILGAIGSSTTLFVLFAAIDAGNVALVVTAGIVGIGVFYSMAIGSGGAYYAEQFPSKVRYTGMAVGLMLGLLASGFAPTIAQAISSGSHSWQPAVWICVAVALIGTVAALAGPETSRSTTAELG</sequence>
<evidence type="ECO:0000256" key="6">
    <source>
        <dbReference type="ARBA" id="ARBA00022857"/>
    </source>
</evidence>
<reference evidence="12 13" key="1">
    <citation type="journal article" date="2016" name="Sci. Rep.">
        <title>Draft genome sequencing and secretome analysis of fungal phytopathogen Ascochyta rabiei provides insight into the necrotrophic effector repertoire.</title>
        <authorList>
            <person name="Verma S."/>
            <person name="Gazara R.K."/>
            <person name="Nizam S."/>
            <person name="Parween S."/>
            <person name="Chattopadhyay D."/>
            <person name="Verma P.K."/>
        </authorList>
    </citation>
    <scope>NUCLEOTIDE SEQUENCE [LARGE SCALE GENOMIC DNA]</scope>
    <source>
        <strain evidence="12 13">ArDII</strain>
    </source>
</reference>
<dbReference type="GO" id="GO:0016020">
    <property type="term" value="C:membrane"/>
    <property type="evidence" value="ECO:0007669"/>
    <property type="project" value="UniProtKB-SubCell"/>
</dbReference>
<dbReference type="EMBL" id="JYNV01000009">
    <property type="protein sequence ID" value="KZM28605.1"/>
    <property type="molecule type" value="Genomic_DNA"/>
</dbReference>
<evidence type="ECO:0000256" key="10">
    <source>
        <dbReference type="SAM" id="Phobius"/>
    </source>
</evidence>
<dbReference type="Pfam" id="PF04909">
    <property type="entry name" value="Amidohydro_2"/>
    <property type="match status" value="1"/>
</dbReference>
<comment type="caution">
    <text evidence="12">The sequence shown here is derived from an EMBL/GenBank/DDBJ whole genome shotgun (WGS) entry which is preliminary data.</text>
</comment>
<keyword evidence="5 10" id="KW-0812">Transmembrane</keyword>
<evidence type="ECO:0000313" key="13">
    <source>
        <dbReference type="Proteomes" id="UP000076837"/>
    </source>
</evidence>
<feature type="transmembrane region" description="Helical" evidence="10">
    <location>
        <begin position="1168"/>
        <end position="1185"/>
    </location>
</feature>
<dbReference type="STRING" id="5454.A0A163MCW5"/>
<dbReference type="GO" id="GO:0016787">
    <property type="term" value="F:hydrolase activity"/>
    <property type="evidence" value="ECO:0007669"/>
    <property type="project" value="InterPro"/>
</dbReference>
<feature type="transmembrane region" description="Helical" evidence="10">
    <location>
        <begin position="1091"/>
        <end position="1110"/>
    </location>
</feature>
<dbReference type="InterPro" id="IPR011701">
    <property type="entry name" value="MFS"/>
</dbReference>
<keyword evidence="13" id="KW-1185">Reference proteome</keyword>
<dbReference type="InterPro" id="IPR032466">
    <property type="entry name" value="Metal_Hydrolase"/>
</dbReference>
<dbReference type="Proteomes" id="UP000076837">
    <property type="component" value="Unassembled WGS sequence"/>
</dbReference>
<evidence type="ECO:0000256" key="4">
    <source>
        <dbReference type="ARBA" id="ARBA00022643"/>
    </source>
</evidence>
<dbReference type="Gene3D" id="2.60.120.10">
    <property type="entry name" value="Jelly Rolls"/>
    <property type="match status" value="1"/>
</dbReference>
<gene>
    <name evidence="12" type="ORF">ST47_g259</name>
</gene>
<dbReference type="InterPro" id="IPR036259">
    <property type="entry name" value="MFS_trans_sf"/>
</dbReference>
<keyword evidence="8" id="KW-0560">Oxidoreductase</keyword>
<dbReference type="InterPro" id="IPR013785">
    <property type="entry name" value="Aldolase_TIM"/>
</dbReference>
<dbReference type="GO" id="GO:0003959">
    <property type="term" value="F:NADPH dehydrogenase activity"/>
    <property type="evidence" value="ECO:0007669"/>
    <property type="project" value="InterPro"/>
</dbReference>
<evidence type="ECO:0000256" key="3">
    <source>
        <dbReference type="ARBA" id="ARBA00022630"/>
    </source>
</evidence>
<dbReference type="GO" id="GO:0050661">
    <property type="term" value="F:NADP binding"/>
    <property type="evidence" value="ECO:0007669"/>
    <property type="project" value="InterPro"/>
</dbReference>
<keyword evidence="3" id="KW-0285">Flavoprotein</keyword>
<feature type="transmembrane region" description="Helical" evidence="10">
    <location>
        <begin position="1348"/>
        <end position="1369"/>
    </location>
</feature>
<keyword evidence="6" id="KW-0521">NADP</keyword>
<dbReference type="Gene3D" id="3.20.20.70">
    <property type="entry name" value="Aldolase class I"/>
    <property type="match status" value="1"/>
</dbReference>
<dbReference type="InterPro" id="IPR014710">
    <property type="entry name" value="RmlC-like_jellyroll"/>
</dbReference>
<keyword evidence="7 10" id="KW-1133">Transmembrane helix</keyword>
<feature type="transmembrane region" description="Helical" evidence="10">
    <location>
        <begin position="1131"/>
        <end position="1156"/>
    </location>
</feature>
<evidence type="ECO:0000256" key="1">
    <source>
        <dbReference type="ARBA" id="ARBA00001917"/>
    </source>
</evidence>
<feature type="transmembrane region" description="Helical" evidence="10">
    <location>
        <begin position="1310"/>
        <end position="1336"/>
    </location>
</feature>
<protein>
    <recommendedName>
        <fullName evidence="11">Major facilitator superfamily (MFS) profile domain-containing protein</fullName>
    </recommendedName>
</protein>
<evidence type="ECO:0000256" key="9">
    <source>
        <dbReference type="ARBA" id="ARBA00023136"/>
    </source>
</evidence>
<dbReference type="Gene3D" id="1.20.1250.20">
    <property type="entry name" value="MFS general substrate transporter like domains"/>
    <property type="match status" value="2"/>
</dbReference>
<dbReference type="SUPFAM" id="SSF51556">
    <property type="entry name" value="Metallo-dependent hydrolases"/>
    <property type="match status" value="1"/>
</dbReference>
<dbReference type="SUPFAM" id="SSF103473">
    <property type="entry name" value="MFS general substrate transporter"/>
    <property type="match status" value="1"/>
</dbReference>
<evidence type="ECO:0000256" key="8">
    <source>
        <dbReference type="ARBA" id="ARBA00023002"/>
    </source>
</evidence>
<keyword evidence="4" id="KW-0288">FMN</keyword>
<evidence type="ECO:0000313" key="12">
    <source>
        <dbReference type="EMBL" id="KZM28605.1"/>
    </source>
</evidence>
<dbReference type="PROSITE" id="PS00216">
    <property type="entry name" value="SUGAR_TRANSPORT_1"/>
    <property type="match status" value="1"/>
</dbReference>
<dbReference type="Pfam" id="PF00724">
    <property type="entry name" value="Oxidored_FMN"/>
    <property type="match status" value="1"/>
</dbReference>
<dbReference type="InterPro" id="IPR001155">
    <property type="entry name" value="OxRdtase_FMN_N"/>
</dbReference>
<dbReference type="SUPFAM" id="SSF51395">
    <property type="entry name" value="FMN-linked oxidoreductases"/>
    <property type="match status" value="1"/>
</dbReference>
<evidence type="ECO:0000259" key="11">
    <source>
        <dbReference type="PROSITE" id="PS50850"/>
    </source>
</evidence>
<evidence type="ECO:0000256" key="7">
    <source>
        <dbReference type="ARBA" id="ARBA00022989"/>
    </source>
</evidence>
<accession>A0A163MCW5</accession>
<dbReference type="GO" id="GO:0010181">
    <property type="term" value="F:FMN binding"/>
    <property type="evidence" value="ECO:0007669"/>
    <property type="project" value="InterPro"/>
</dbReference>
<feature type="transmembrane region" description="Helical" evidence="10">
    <location>
        <begin position="1066"/>
        <end position="1085"/>
    </location>
</feature>
<feature type="transmembrane region" description="Helical" evidence="10">
    <location>
        <begin position="1250"/>
        <end position="1273"/>
    </location>
</feature>
<keyword evidence="9 10" id="KW-0472">Membrane</keyword>
<dbReference type="InterPro" id="IPR020846">
    <property type="entry name" value="MFS_dom"/>
</dbReference>
<evidence type="ECO:0000256" key="5">
    <source>
        <dbReference type="ARBA" id="ARBA00022692"/>
    </source>
</evidence>
<dbReference type="Pfam" id="PF13468">
    <property type="entry name" value="Glyoxalase_3"/>
    <property type="match status" value="1"/>
</dbReference>
<name>A0A163MCW5_DIDRA</name>
<evidence type="ECO:0000256" key="2">
    <source>
        <dbReference type="ARBA" id="ARBA00004141"/>
    </source>
</evidence>
<feature type="transmembrane region" description="Helical" evidence="10">
    <location>
        <begin position="1032"/>
        <end position="1054"/>
    </location>
</feature>
<dbReference type="InterPro" id="IPR044152">
    <property type="entry name" value="YqjM-like"/>
</dbReference>
<dbReference type="PROSITE" id="PS50850">
    <property type="entry name" value="MFS"/>
    <property type="match status" value="1"/>
</dbReference>
<dbReference type="Pfam" id="PF07690">
    <property type="entry name" value="MFS_1"/>
    <property type="match status" value="1"/>
</dbReference>
<comment type="cofactor">
    <cofactor evidence="1">
        <name>FMN</name>
        <dbReference type="ChEBI" id="CHEBI:58210"/>
    </cofactor>
</comment>
<organism evidence="12 13">
    <name type="scientific">Didymella rabiei</name>
    <name type="common">Chickpea ascochyta blight fungus</name>
    <name type="synonym">Mycosphaerella rabiei</name>
    <dbReference type="NCBI Taxonomy" id="5454"/>
    <lineage>
        <taxon>Eukaryota</taxon>
        <taxon>Fungi</taxon>
        <taxon>Dikarya</taxon>
        <taxon>Ascomycota</taxon>
        <taxon>Pezizomycotina</taxon>
        <taxon>Dothideomycetes</taxon>
        <taxon>Pleosporomycetidae</taxon>
        <taxon>Pleosporales</taxon>
        <taxon>Pleosporineae</taxon>
        <taxon>Didymellaceae</taxon>
        <taxon>Ascochyta</taxon>
    </lineage>
</organism>
<dbReference type="PANTHER" id="PTHR43303:SF4">
    <property type="entry name" value="NADPH DEHYDROGENASE C23G7.10C-RELATED"/>
    <property type="match status" value="1"/>
</dbReference>
<dbReference type="InterPro" id="IPR005829">
    <property type="entry name" value="Sugar_transporter_CS"/>
</dbReference>
<dbReference type="PANTHER" id="PTHR43303">
    <property type="entry name" value="NADPH DEHYDROGENASE C23G7.10C-RELATED"/>
    <property type="match status" value="1"/>
</dbReference>
<dbReference type="Gene3D" id="3.20.20.140">
    <property type="entry name" value="Metal-dependent hydrolases"/>
    <property type="match status" value="1"/>
</dbReference>